<dbReference type="EnsemblPlants" id="MELO3C033742.2.1">
    <property type="protein sequence ID" value="MELO3C033742.2.1"/>
    <property type="gene ID" value="MELO3C033742.2"/>
</dbReference>
<dbReference type="Gramene" id="MELO3C033742.2.1">
    <property type="protein sequence ID" value="MELO3C033742.2.1"/>
    <property type="gene ID" value="MELO3C033742.2"/>
</dbReference>
<evidence type="ECO:0000313" key="1">
    <source>
        <dbReference type="EnsemblPlants" id="MELO3C033742.2.1"/>
    </source>
</evidence>
<protein>
    <submittedName>
        <fullName evidence="1">Uncharacterized protein</fullName>
    </submittedName>
</protein>
<name>A0A9I9EHB3_CUCME</name>
<sequence length="167" mass="19207">MAHELDAIKKGLSLTVDLGELPFLDPNKSAEDHLCSDNAKVIDITNSKVVPKTQEMKISTAEKKNSFSDGEIIKMKHSYKRRHYYRKKDDKEKEKDSEAFKHQLVTWLKENRLKLSPINIIPNATTSTEDYMIHCKMKFLTWNIRGLSSSSKRAIIKSTIFPICPIL</sequence>
<dbReference type="AlphaFoldDB" id="A0A9I9EHB3"/>
<organism evidence="1">
    <name type="scientific">Cucumis melo</name>
    <name type="common">Muskmelon</name>
    <dbReference type="NCBI Taxonomy" id="3656"/>
    <lineage>
        <taxon>Eukaryota</taxon>
        <taxon>Viridiplantae</taxon>
        <taxon>Streptophyta</taxon>
        <taxon>Embryophyta</taxon>
        <taxon>Tracheophyta</taxon>
        <taxon>Spermatophyta</taxon>
        <taxon>Magnoliopsida</taxon>
        <taxon>eudicotyledons</taxon>
        <taxon>Gunneridae</taxon>
        <taxon>Pentapetalae</taxon>
        <taxon>rosids</taxon>
        <taxon>fabids</taxon>
        <taxon>Cucurbitales</taxon>
        <taxon>Cucurbitaceae</taxon>
        <taxon>Benincaseae</taxon>
        <taxon>Cucumis</taxon>
    </lineage>
</organism>
<proteinExistence type="predicted"/>
<accession>A0A9I9EHB3</accession>
<reference evidence="1" key="1">
    <citation type="submission" date="2023-03" db="UniProtKB">
        <authorList>
            <consortium name="EnsemblPlants"/>
        </authorList>
    </citation>
    <scope>IDENTIFICATION</scope>
</reference>